<dbReference type="Proteomes" id="UP001044222">
    <property type="component" value="Unassembled WGS sequence"/>
</dbReference>
<evidence type="ECO:0000256" key="1">
    <source>
        <dbReference type="SAM" id="MobiDB-lite"/>
    </source>
</evidence>
<organism evidence="2 3">
    <name type="scientific">Anguilla anguilla</name>
    <name type="common">European freshwater eel</name>
    <name type="synonym">Muraena anguilla</name>
    <dbReference type="NCBI Taxonomy" id="7936"/>
    <lineage>
        <taxon>Eukaryota</taxon>
        <taxon>Metazoa</taxon>
        <taxon>Chordata</taxon>
        <taxon>Craniata</taxon>
        <taxon>Vertebrata</taxon>
        <taxon>Euteleostomi</taxon>
        <taxon>Actinopterygii</taxon>
        <taxon>Neopterygii</taxon>
        <taxon>Teleostei</taxon>
        <taxon>Anguilliformes</taxon>
        <taxon>Anguillidae</taxon>
        <taxon>Anguilla</taxon>
    </lineage>
</organism>
<evidence type="ECO:0000313" key="2">
    <source>
        <dbReference type="EMBL" id="KAG5851499.1"/>
    </source>
</evidence>
<dbReference type="AlphaFoldDB" id="A0A9D3MMC7"/>
<comment type="caution">
    <text evidence="2">The sequence shown here is derived from an EMBL/GenBank/DDBJ whole genome shotgun (WGS) entry which is preliminary data.</text>
</comment>
<name>A0A9D3MMC7_ANGAN</name>
<protein>
    <submittedName>
        <fullName evidence="2">Uncharacterized protein</fullName>
    </submittedName>
</protein>
<reference evidence="2" key="1">
    <citation type="submission" date="2021-01" db="EMBL/GenBank/DDBJ databases">
        <title>A chromosome-scale assembly of European eel, Anguilla anguilla.</title>
        <authorList>
            <person name="Henkel C."/>
            <person name="Jong-Raadsen S.A."/>
            <person name="Dufour S."/>
            <person name="Weltzien F.-A."/>
            <person name="Palstra A.P."/>
            <person name="Pelster B."/>
            <person name="Spaink H.P."/>
            <person name="Van Den Thillart G.E."/>
            <person name="Jansen H."/>
            <person name="Zahm M."/>
            <person name="Klopp C."/>
            <person name="Cedric C."/>
            <person name="Louis A."/>
            <person name="Berthelot C."/>
            <person name="Parey E."/>
            <person name="Roest Crollius H."/>
            <person name="Montfort J."/>
            <person name="Robinson-Rechavi M."/>
            <person name="Bucao C."/>
            <person name="Bouchez O."/>
            <person name="Gislard M."/>
            <person name="Lluch J."/>
            <person name="Milhes M."/>
            <person name="Lampietro C."/>
            <person name="Lopez Roques C."/>
            <person name="Donnadieu C."/>
            <person name="Braasch I."/>
            <person name="Desvignes T."/>
            <person name="Postlethwait J."/>
            <person name="Bobe J."/>
            <person name="Guiguen Y."/>
            <person name="Dirks R."/>
        </authorList>
    </citation>
    <scope>NUCLEOTIDE SEQUENCE</scope>
    <source>
        <strain evidence="2">Tag_6206</strain>
        <tissue evidence="2">Liver</tissue>
    </source>
</reference>
<sequence length="98" mass="10613">ARAGARTERVQERGCQARVITGFNRRTVLISDRNKLLTAGAETASCSRSRCQTGVGERGTHTRWQTGVGERGTHTRCQTGVGERGTHTRCQTGVGERG</sequence>
<keyword evidence="3" id="KW-1185">Reference proteome</keyword>
<proteinExistence type="predicted"/>
<accession>A0A9D3MMC7</accession>
<feature type="region of interest" description="Disordered" evidence="1">
    <location>
        <begin position="51"/>
        <end position="98"/>
    </location>
</feature>
<feature type="non-terminal residue" evidence="2">
    <location>
        <position position="1"/>
    </location>
</feature>
<evidence type="ECO:0000313" key="3">
    <source>
        <dbReference type="Proteomes" id="UP001044222"/>
    </source>
</evidence>
<gene>
    <name evidence="2" type="ORF">ANANG_G00094070</name>
</gene>
<feature type="non-terminal residue" evidence="2">
    <location>
        <position position="98"/>
    </location>
</feature>
<dbReference type="EMBL" id="JAFIRN010000004">
    <property type="protein sequence ID" value="KAG5851499.1"/>
    <property type="molecule type" value="Genomic_DNA"/>
</dbReference>